<keyword evidence="2" id="KW-1185">Reference proteome</keyword>
<dbReference type="Proteomes" id="UP001494588">
    <property type="component" value="Unassembled WGS sequence"/>
</dbReference>
<protein>
    <submittedName>
        <fullName evidence="1">Uncharacterized protein</fullName>
    </submittedName>
</protein>
<evidence type="ECO:0000313" key="1">
    <source>
        <dbReference type="EMBL" id="MEM5290442.1"/>
    </source>
</evidence>
<reference evidence="1 2" key="1">
    <citation type="submission" date="2024-01" db="EMBL/GenBank/DDBJ databases">
        <title>The diversity of rhizobia nodulating Mimosa spp. in eleven states of Brazil covering several biomes is determined by host plant, location, and edaphic factors.</title>
        <authorList>
            <person name="Rouws L."/>
            <person name="Barauna A."/>
            <person name="Beukes C."/>
            <person name="De Faria S.M."/>
            <person name="Gross E."/>
            <person name="Dos Reis Junior F.B."/>
            <person name="Simon M."/>
            <person name="Maluk M."/>
            <person name="Odee D.W."/>
            <person name="Kenicer G."/>
            <person name="Young J.P.W."/>
            <person name="Reis V.M."/>
            <person name="Zilli J."/>
            <person name="James E.K."/>
        </authorList>
    </citation>
    <scope>NUCLEOTIDE SEQUENCE [LARGE SCALE GENOMIC DNA]</scope>
    <source>
        <strain evidence="1 2">JPY77</strain>
    </source>
</reference>
<organism evidence="1 2">
    <name type="scientific">Paraburkholderia sabiae</name>
    <dbReference type="NCBI Taxonomy" id="273251"/>
    <lineage>
        <taxon>Bacteria</taxon>
        <taxon>Pseudomonadati</taxon>
        <taxon>Pseudomonadota</taxon>
        <taxon>Betaproteobacteria</taxon>
        <taxon>Burkholderiales</taxon>
        <taxon>Burkholderiaceae</taxon>
        <taxon>Paraburkholderia</taxon>
    </lineage>
</organism>
<dbReference type="RefSeq" id="WP_201651938.1">
    <property type="nucleotide sequence ID" value="NZ_CAJHCS010000014.1"/>
</dbReference>
<name>A0ABU9QLT5_9BURK</name>
<comment type="caution">
    <text evidence="1">The sequence shown here is derived from an EMBL/GenBank/DDBJ whole genome shotgun (WGS) entry which is preliminary data.</text>
</comment>
<accession>A0ABU9QLT5</accession>
<evidence type="ECO:0000313" key="2">
    <source>
        <dbReference type="Proteomes" id="UP001494588"/>
    </source>
</evidence>
<sequence length="129" mass="13959">MSAYFNLYRPSPEDQPTRGVLLKPRNPGDPPWIFWVASLVTSTALKSAASHITDEQKRASFIKGLDAQIAADVDELCPRPPRPPFPPGPNSFAFEVASELSLAAASLTEGQIRSELQSIAGLIVERSLA</sequence>
<proteinExistence type="predicted"/>
<gene>
    <name evidence="1" type="ORF">V4C55_32440</name>
</gene>
<dbReference type="EMBL" id="JAZHGC010000036">
    <property type="protein sequence ID" value="MEM5290442.1"/>
    <property type="molecule type" value="Genomic_DNA"/>
</dbReference>